<dbReference type="Gene3D" id="2.40.50.140">
    <property type="entry name" value="Nucleic acid-binding proteins"/>
    <property type="match status" value="1"/>
</dbReference>
<evidence type="ECO:0000313" key="6">
    <source>
        <dbReference type="Proteomes" id="UP000652231"/>
    </source>
</evidence>
<dbReference type="PANTHER" id="PTHR11586">
    <property type="entry name" value="TRNA-AMINOACYLATION COFACTOR ARC1 FAMILY MEMBER"/>
    <property type="match status" value="1"/>
</dbReference>
<gene>
    <name evidence="5" type="primary">csaA</name>
    <name evidence="5" type="ORF">GCM10011312_15060</name>
</gene>
<reference evidence="5" key="2">
    <citation type="submission" date="2020-09" db="EMBL/GenBank/DDBJ databases">
        <authorList>
            <person name="Sun Q."/>
            <person name="Zhou Y."/>
        </authorList>
    </citation>
    <scope>NUCLEOTIDE SEQUENCE</scope>
    <source>
        <strain evidence="5">CGMCC 1.12924</strain>
    </source>
</reference>
<dbReference type="SUPFAM" id="SSF50249">
    <property type="entry name" value="Nucleic acid-binding proteins"/>
    <property type="match status" value="1"/>
</dbReference>
<dbReference type="NCBIfam" id="NF007495">
    <property type="entry name" value="PRK10089.1-4"/>
    <property type="match status" value="1"/>
</dbReference>
<sequence length="113" mass="12601">MTDTITWNQFSQIEMRVGTVIQVNPFPEAQKPAYKLTIDFGKEIGIKKTSAQITKRYAPEQLLHKQVVAVVNFPAKQIANFMSECLILGAVDQEGDVVLLQPESLVSNGLRIL</sequence>
<dbReference type="CDD" id="cd02798">
    <property type="entry name" value="tRNA_bind_CsaA"/>
    <property type="match status" value="1"/>
</dbReference>
<evidence type="ECO:0000256" key="3">
    <source>
        <dbReference type="PROSITE-ProRule" id="PRU00209"/>
    </source>
</evidence>
<keyword evidence="6" id="KW-1185">Reference proteome</keyword>
<dbReference type="EMBL" id="BMGK01000005">
    <property type="protein sequence ID" value="GGD92246.1"/>
    <property type="molecule type" value="Genomic_DNA"/>
</dbReference>
<protein>
    <submittedName>
        <fullName evidence="5">tRNA-binding protein</fullName>
    </submittedName>
</protein>
<accession>A0A8J2VAK0</accession>
<dbReference type="FunFam" id="2.40.50.140:FF:000165">
    <property type="entry name" value="Chaperone CsaA"/>
    <property type="match status" value="1"/>
</dbReference>
<dbReference type="Proteomes" id="UP000652231">
    <property type="component" value="Unassembled WGS sequence"/>
</dbReference>
<dbReference type="NCBIfam" id="NF007494">
    <property type="entry name" value="PRK10089.1-3"/>
    <property type="match status" value="1"/>
</dbReference>
<dbReference type="InterPro" id="IPR008231">
    <property type="entry name" value="CsaA"/>
</dbReference>
<evidence type="ECO:0000256" key="1">
    <source>
        <dbReference type="ARBA" id="ARBA00022555"/>
    </source>
</evidence>
<dbReference type="AlphaFoldDB" id="A0A8J2VAK0"/>
<dbReference type="RefSeq" id="WP_188441158.1">
    <property type="nucleotide sequence ID" value="NZ_BMGK01000005.1"/>
</dbReference>
<evidence type="ECO:0000313" key="5">
    <source>
        <dbReference type="EMBL" id="GGD92246.1"/>
    </source>
</evidence>
<dbReference type="InterPro" id="IPR002547">
    <property type="entry name" value="tRNA-bd_dom"/>
</dbReference>
<comment type="caution">
    <text evidence="5">The sequence shown here is derived from an EMBL/GenBank/DDBJ whole genome shotgun (WGS) entry which is preliminary data.</text>
</comment>
<dbReference type="InterPro" id="IPR051270">
    <property type="entry name" value="Tyrosine-tRNA_ligase_regulator"/>
</dbReference>
<keyword evidence="1 3" id="KW-0820">tRNA-binding</keyword>
<organism evidence="5 6">
    <name type="scientific">Planktosalinus lacus</name>
    <dbReference type="NCBI Taxonomy" id="1526573"/>
    <lineage>
        <taxon>Bacteria</taxon>
        <taxon>Pseudomonadati</taxon>
        <taxon>Bacteroidota</taxon>
        <taxon>Flavobacteriia</taxon>
        <taxon>Flavobacteriales</taxon>
        <taxon>Flavobacteriaceae</taxon>
        <taxon>Planktosalinus</taxon>
    </lineage>
</organism>
<dbReference type="InterPro" id="IPR012340">
    <property type="entry name" value="NA-bd_OB-fold"/>
</dbReference>
<evidence type="ECO:0000256" key="2">
    <source>
        <dbReference type="ARBA" id="ARBA00022884"/>
    </source>
</evidence>
<dbReference type="PANTHER" id="PTHR11586:SF37">
    <property type="entry name" value="TRNA-BINDING DOMAIN-CONTAINING PROTEIN"/>
    <property type="match status" value="1"/>
</dbReference>
<dbReference type="Pfam" id="PF01588">
    <property type="entry name" value="tRNA_bind"/>
    <property type="match status" value="1"/>
</dbReference>
<name>A0A8J2VAK0_9FLAO</name>
<evidence type="ECO:0000259" key="4">
    <source>
        <dbReference type="PROSITE" id="PS50886"/>
    </source>
</evidence>
<proteinExistence type="predicted"/>
<dbReference type="NCBIfam" id="TIGR02222">
    <property type="entry name" value="chap_CsaA"/>
    <property type="match status" value="1"/>
</dbReference>
<dbReference type="PROSITE" id="PS50886">
    <property type="entry name" value="TRBD"/>
    <property type="match status" value="1"/>
</dbReference>
<reference evidence="5" key="1">
    <citation type="journal article" date="2014" name="Int. J. Syst. Evol. Microbiol.">
        <title>Complete genome sequence of Corynebacterium casei LMG S-19264T (=DSM 44701T), isolated from a smear-ripened cheese.</title>
        <authorList>
            <consortium name="US DOE Joint Genome Institute (JGI-PGF)"/>
            <person name="Walter F."/>
            <person name="Albersmeier A."/>
            <person name="Kalinowski J."/>
            <person name="Ruckert C."/>
        </authorList>
    </citation>
    <scope>NUCLEOTIDE SEQUENCE</scope>
    <source>
        <strain evidence="5">CGMCC 1.12924</strain>
    </source>
</reference>
<feature type="domain" description="TRNA-binding" evidence="4">
    <location>
        <begin position="9"/>
        <end position="113"/>
    </location>
</feature>
<dbReference type="GO" id="GO:0000049">
    <property type="term" value="F:tRNA binding"/>
    <property type="evidence" value="ECO:0007669"/>
    <property type="project" value="UniProtKB-UniRule"/>
</dbReference>
<keyword evidence="2 3" id="KW-0694">RNA-binding</keyword>